<evidence type="ECO:0000313" key="3">
    <source>
        <dbReference type="Proteomes" id="UP000821866"/>
    </source>
</evidence>
<sequence>MLIYSTASDESFDESDFLPMARRKVKRRLLTTSPSQSKATPNIQEPPVHTILFVPLNAADSMNRLNRQVTSMSLEALVPRQITDVRINGRKNVLAIDVTQRTALDVLTKVNPLGNINVHSFIPDGKDSKAGVIYNVDTSISNIVFPILIKPVTEATIFLQARHLGNSRCVKLVFMGDSLPTQVRVGHFQHIVCPFVPKPLQCRKFCKIGHVNAVCTSSVMCSRCSESHNTETCQAEHRKCANCQGPHEAPSKQCTNVKKKMQVLRQMARHGSAHREAAAKVRRRRSRHRKTPKTCFAKARDTPLLHITHSPPQASTVPTTSILRKTQETLTLTRGQRGR</sequence>
<accession>A0A9J6CXM4</accession>
<dbReference type="VEuPathDB" id="VectorBase:LOC119162276"/>
<reference evidence="2" key="1">
    <citation type="journal article" date="2020" name="Cell">
        <title>Large-Scale Comparative Analyses of Tick Genomes Elucidate Their Genetic Diversity and Vector Capacities.</title>
        <authorList>
            <consortium name="Tick Genome and Microbiome Consortium (TIGMIC)"/>
            <person name="Jia N."/>
            <person name="Wang J."/>
            <person name="Shi W."/>
            <person name="Du L."/>
            <person name="Sun Y."/>
            <person name="Zhan W."/>
            <person name="Jiang J.F."/>
            <person name="Wang Q."/>
            <person name="Zhang B."/>
            <person name="Ji P."/>
            <person name="Bell-Sakyi L."/>
            <person name="Cui X.M."/>
            <person name="Yuan T.T."/>
            <person name="Jiang B.G."/>
            <person name="Yang W.F."/>
            <person name="Lam T.T."/>
            <person name="Chang Q.C."/>
            <person name="Ding S.J."/>
            <person name="Wang X.J."/>
            <person name="Zhu J.G."/>
            <person name="Ruan X.D."/>
            <person name="Zhao L."/>
            <person name="Wei J.T."/>
            <person name="Ye R.Z."/>
            <person name="Que T.C."/>
            <person name="Du C.H."/>
            <person name="Zhou Y.H."/>
            <person name="Cheng J.X."/>
            <person name="Dai P.F."/>
            <person name="Guo W.B."/>
            <person name="Han X.H."/>
            <person name="Huang E.J."/>
            <person name="Li L.F."/>
            <person name="Wei W."/>
            <person name="Gao Y.C."/>
            <person name="Liu J.Z."/>
            <person name="Shao H.Z."/>
            <person name="Wang X."/>
            <person name="Wang C.C."/>
            <person name="Yang T.C."/>
            <person name="Huo Q.B."/>
            <person name="Li W."/>
            <person name="Chen H.Y."/>
            <person name="Chen S.E."/>
            <person name="Zhou L.G."/>
            <person name="Ni X.B."/>
            <person name="Tian J.H."/>
            <person name="Sheng Y."/>
            <person name="Liu T."/>
            <person name="Pan Y.S."/>
            <person name="Xia L.Y."/>
            <person name="Li J."/>
            <person name="Zhao F."/>
            <person name="Cao W.C."/>
        </authorList>
    </citation>
    <scope>NUCLEOTIDE SEQUENCE</scope>
    <source>
        <strain evidence="2">Rmic-2018</strain>
    </source>
</reference>
<keyword evidence="3" id="KW-1185">Reference proteome</keyword>
<dbReference type="EMBL" id="JABSTU010005016">
    <property type="protein sequence ID" value="KAH7950641.1"/>
    <property type="molecule type" value="Genomic_DNA"/>
</dbReference>
<evidence type="ECO:0000313" key="2">
    <source>
        <dbReference type="EMBL" id="KAH7950641.1"/>
    </source>
</evidence>
<reference evidence="2" key="2">
    <citation type="submission" date="2021-09" db="EMBL/GenBank/DDBJ databases">
        <authorList>
            <person name="Jia N."/>
            <person name="Wang J."/>
            <person name="Shi W."/>
            <person name="Du L."/>
            <person name="Sun Y."/>
            <person name="Zhan W."/>
            <person name="Jiang J."/>
            <person name="Wang Q."/>
            <person name="Zhang B."/>
            <person name="Ji P."/>
            <person name="Sakyi L.B."/>
            <person name="Cui X."/>
            <person name="Yuan T."/>
            <person name="Jiang B."/>
            <person name="Yang W."/>
            <person name="Lam T.T.-Y."/>
            <person name="Chang Q."/>
            <person name="Ding S."/>
            <person name="Wang X."/>
            <person name="Zhu J."/>
            <person name="Ruan X."/>
            <person name="Zhao L."/>
            <person name="Wei J."/>
            <person name="Que T."/>
            <person name="Du C."/>
            <person name="Cheng J."/>
            <person name="Dai P."/>
            <person name="Han X."/>
            <person name="Huang E."/>
            <person name="Gao Y."/>
            <person name="Liu J."/>
            <person name="Shao H."/>
            <person name="Ye R."/>
            <person name="Li L."/>
            <person name="Wei W."/>
            <person name="Wang X."/>
            <person name="Wang C."/>
            <person name="Huo Q."/>
            <person name="Li W."/>
            <person name="Guo W."/>
            <person name="Chen H."/>
            <person name="Chen S."/>
            <person name="Zhou L."/>
            <person name="Zhou L."/>
            <person name="Ni X."/>
            <person name="Tian J."/>
            <person name="Zhou Y."/>
            <person name="Sheng Y."/>
            <person name="Liu T."/>
            <person name="Pan Y."/>
            <person name="Xia L."/>
            <person name="Li J."/>
            <person name="Zhao F."/>
            <person name="Cao W."/>
        </authorList>
    </citation>
    <scope>NUCLEOTIDE SEQUENCE</scope>
    <source>
        <strain evidence="2">Rmic-2018</strain>
        <tissue evidence="2">Larvae</tissue>
    </source>
</reference>
<proteinExistence type="predicted"/>
<protein>
    <recommendedName>
        <fullName evidence="4">Tick transposon</fullName>
    </recommendedName>
</protein>
<gene>
    <name evidence="2" type="ORF">HPB51_028323</name>
</gene>
<organism evidence="2 3">
    <name type="scientific">Rhipicephalus microplus</name>
    <name type="common">Cattle tick</name>
    <name type="synonym">Boophilus microplus</name>
    <dbReference type="NCBI Taxonomy" id="6941"/>
    <lineage>
        <taxon>Eukaryota</taxon>
        <taxon>Metazoa</taxon>
        <taxon>Ecdysozoa</taxon>
        <taxon>Arthropoda</taxon>
        <taxon>Chelicerata</taxon>
        <taxon>Arachnida</taxon>
        <taxon>Acari</taxon>
        <taxon>Parasitiformes</taxon>
        <taxon>Ixodida</taxon>
        <taxon>Ixodoidea</taxon>
        <taxon>Ixodidae</taxon>
        <taxon>Rhipicephalinae</taxon>
        <taxon>Rhipicephalus</taxon>
        <taxon>Boophilus</taxon>
    </lineage>
</organism>
<feature type="compositionally biased region" description="Basic residues" evidence="1">
    <location>
        <begin position="280"/>
        <end position="292"/>
    </location>
</feature>
<name>A0A9J6CXM4_RHIMP</name>
<feature type="region of interest" description="Disordered" evidence="1">
    <location>
        <begin position="269"/>
        <end position="293"/>
    </location>
</feature>
<dbReference type="Proteomes" id="UP000821866">
    <property type="component" value="Unassembled WGS sequence"/>
</dbReference>
<comment type="caution">
    <text evidence="2">The sequence shown here is derived from an EMBL/GenBank/DDBJ whole genome shotgun (WGS) entry which is preliminary data.</text>
</comment>
<dbReference type="AlphaFoldDB" id="A0A9J6CXM4"/>
<evidence type="ECO:0000256" key="1">
    <source>
        <dbReference type="SAM" id="MobiDB-lite"/>
    </source>
</evidence>
<evidence type="ECO:0008006" key="4">
    <source>
        <dbReference type="Google" id="ProtNLM"/>
    </source>
</evidence>